<dbReference type="PIRSF" id="PIRSF015689">
    <property type="entry name" value="Actaldh_dh_actl"/>
    <property type="match status" value="1"/>
</dbReference>
<dbReference type="GO" id="GO:0008774">
    <property type="term" value="F:acetaldehyde dehydrogenase (acetylating) activity"/>
    <property type="evidence" value="ECO:0007669"/>
    <property type="project" value="UniProtKB-UniRule"/>
</dbReference>
<dbReference type="EMBL" id="CP002116">
    <property type="protein sequence ID" value="ADK83252.1"/>
    <property type="molecule type" value="Genomic_DNA"/>
</dbReference>
<dbReference type="KEGG" id="ssm:Spirs_4176"/>
<evidence type="ECO:0000256" key="3">
    <source>
        <dbReference type="ARBA" id="ARBA00023027"/>
    </source>
</evidence>
<keyword evidence="7" id="KW-1185">Reference proteome</keyword>
<evidence type="ECO:0000313" key="6">
    <source>
        <dbReference type="EMBL" id="ADK83252.1"/>
    </source>
</evidence>
<dbReference type="Gene3D" id="3.30.360.10">
    <property type="entry name" value="Dihydrodipicolinate Reductase, domain 2"/>
    <property type="match status" value="1"/>
</dbReference>
<dbReference type="AlphaFoldDB" id="E1R9T3"/>
<feature type="binding site" evidence="4">
    <location>
        <begin position="12"/>
        <end position="15"/>
    </location>
    <ligand>
        <name>NAD(+)</name>
        <dbReference type="ChEBI" id="CHEBI:57540"/>
    </ligand>
</feature>
<feature type="domain" description="Semialdehyde dehydrogenase NAD-binding" evidence="5">
    <location>
        <begin position="6"/>
        <end position="119"/>
    </location>
</feature>
<evidence type="ECO:0000256" key="4">
    <source>
        <dbReference type="HAMAP-Rule" id="MF_01657"/>
    </source>
</evidence>
<comment type="catalytic activity">
    <reaction evidence="4">
        <text>acetaldehyde + NAD(+) + CoA = acetyl-CoA + NADH + H(+)</text>
        <dbReference type="Rhea" id="RHEA:23288"/>
        <dbReference type="ChEBI" id="CHEBI:15343"/>
        <dbReference type="ChEBI" id="CHEBI:15378"/>
        <dbReference type="ChEBI" id="CHEBI:57287"/>
        <dbReference type="ChEBI" id="CHEBI:57288"/>
        <dbReference type="ChEBI" id="CHEBI:57540"/>
        <dbReference type="ChEBI" id="CHEBI:57945"/>
        <dbReference type="EC" id="1.2.1.10"/>
    </reaction>
</comment>
<keyword evidence="4 6" id="KW-0560">Oxidoreductase</keyword>
<dbReference type="STRING" id="573413.Spirs_4176"/>
<proteinExistence type="inferred from homology"/>
<name>E1R9T3_SEDSS</name>
<dbReference type="SMART" id="SM00859">
    <property type="entry name" value="Semialdhyde_dh"/>
    <property type="match status" value="1"/>
</dbReference>
<keyword evidence="3 4" id="KW-0520">NAD</keyword>
<feature type="binding site" evidence="4">
    <location>
        <position position="272"/>
    </location>
    <ligand>
        <name>NAD(+)</name>
        <dbReference type="ChEBI" id="CHEBI:57540"/>
    </ligand>
</feature>
<evidence type="ECO:0000259" key="5">
    <source>
        <dbReference type="SMART" id="SM00859"/>
    </source>
</evidence>
<dbReference type="GO" id="GO:0051287">
    <property type="term" value="F:NAD binding"/>
    <property type="evidence" value="ECO:0007669"/>
    <property type="project" value="UniProtKB-UniRule"/>
</dbReference>
<dbReference type="NCBIfam" id="TIGR03215">
    <property type="entry name" value="ac_ald_DH_ac"/>
    <property type="match status" value="1"/>
</dbReference>
<dbReference type="RefSeq" id="WP_013256708.1">
    <property type="nucleotide sequence ID" value="NC_014364.1"/>
</dbReference>
<feature type="binding site" evidence="4">
    <location>
        <begin position="162"/>
        <end position="170"/>
    </location>
    <ligand>
        <name>NAD(+)</name>
        <dbReference type="ChEBI" id="CHEBI:57540"/>
    </ligand>
</feature>
<dbReference type="NCBIfam" id="NF006157">
    <property type="entry name" value="PRK08300.1"/>
    <property type="match status" value="1"/>
</dbReference>
<dbReference type="SUPFAM" id="SSF51735">
    <property type="entry name" value="NAD(P)-binding Rossmann-fold domains"/>
    <property type="match status" value="1"/>
</dbReference>
<reference evidence="6 7" key="1">
    <citation type="journal article" date="2010" name="Stand. Genomic Sci.">
        <title>Complete genome sequence of Spirochaeta smaragdinae type strain (SEBR 4228).</title>
        <authorList>
            <person name="Mavromatis K."/>
            <person name="Yasawong M."/>
            <person name="Chertkov O."/>
            <person name="Lapidus A."/>
            <person name="Lucas S."/>
            <person name="Nolan M."/>
            <person name="Del Rio T.G."/>
            <person name="Tice H."/>
            <person name="Cheng J.F."/>
            <person name="Pitluck S."/>
            <person name="Liolios K."/>
            <person name="Ivanova N."/>
            <person name="Tapia R."/>
            <person name="Han C."/>
            <person name="Bruce D."/>
            <person name="Goodwin L."/>
            <person name="Pati A."/>
            <person name="Chen A."/>
            <person name="Palaniappan K."/>
            <person name="Land M."/>
            <person name="Hauser L."/>
            <person name="Chang Y.J."/>
            <person name="Jeffries C.D."/>
            <person name="Detter J.C."/>
            <person name="Rohde M."/>
            <person name="Brambilla E."/>
            <person name="Spring S."/>
            <person name="Goker M."/>
            <person name="Sikorski J."/>
            <person name="Woyke T."/>
            <person name="Bristow J."/>
            <person name="Eisen J.A."/>
            <person name="Markowitz V."/>
            <person name="Hugenholtz P."/>
            <person name="Klenk H.P."/>
            <person name="Kyrpides N.C."/>
        </authorList>
    </citation>
    <scope>NUCLEOTIDE SEQUENCE [LARGE SCALE GENOMIC DNA]</scope>
    <source>
        <strain evidence="7">DSM 11293 / JCM 15392 / SEBR 4228</strain>
    </source>
</reference>
<dbReference type="eggNOG" id="COG4569">
    <property type="taxonomic scope" value="Bacteria"/>
</dbReference>
<sequence length="301" mass="32424">MKQKIKVAILGTGNIGTDLMFKIRKRSSNMELKLFSGIDKNSSGMKLAREHGVTTSARSIDAILQEKDIRIVFDATSAGAHLKHAPLLKQAGKIAIDLTPAAVGEFVIPVINLDHLISQDIHGLNVNMVTCGGQATIPIVYAISRVAKTSYAEIVATLASKSAGPGTRVNIDEFTTTTANGIIKLGKAENSKAIILLNPADPPMMMNCTIYAMCKEYSEREVTESVNNMISELQNYIPGYRLKVPPQFDGERIMVMVQVQGAGDFLPVYAGNLDIMTSAAQTVGDVVAGKLLSEMQLKESV</sequence>
<dbReference type="HOGENOM" id="CLU_062208_0_0_12"/>
<dbReference type="EC" id="1.2.1.10" evidence="4"/>
<dbReference type="InterPro" id="IPR000534">
    <property type="entry name" value="Semialdehyde_DH_NAD-bd"/>
</dbReference>
<dbReference type="SUPFAM" id="SSF55347">
    <property type="entry name" value="Glyceraldehyde-3-phosphate dehydrogenase-like, C-terminal domain"/>
    <property type="match status" value="1"/>
</dbReference>
<accession>E1R9T3</accession>
<dbReference type="CDD" id="cd23933">
    <property type="entry name" value="ALDH_C"/>
    <property type="match status" value="1"/>
</dbReference>
<organism evidence="6 7">
    <name type="scientific">Sediminispirochaeta smaragdinae (strain DSM 11293 / JCM 15392 / SEBR 4228)</name>
    <name type="common">Spirochaeta smaragdinae</name>
    <dbReference type="NCBI Taxonomy" id="573413"/>
    <lineage>
        <taxon>Bacteria</taxon>
        <taxon>Pseudomonadati</taxon>
        <taxon>Spirochaetota</taxon>
        <taxon>Spirochaetia</taxon>
        <taxon>Spirochaetales</taxon>
        <taxon>Spirochaetaceae</taxon>
        <taxon>Sediminispirochaeta</taxon>
    </lineage>
</organism>
<keyword evidence="2 4" id="KW-0058">Aromatic hydrocarbons catabolism</keyword>
<dbReference type="Pfam" id="PF01118">
    <property type="entry name" value="Semialdhyde_dh"/>
    <property type="match status" value="1"/>
</dbReference>
<evidence type="ECO:0000256" key="1">
    <source>
        <dbReference type="ARBA" id="ARBA00009244"/>
    </source>
</evidence>
<dbReference type="Proteomes" id="UP000002318">
    <property type="component" value="Chromosome"/>
</dbReference>
<comment type="similarity">
    <text evidence="1 4">Belongs to the acetaldehyde dehydrogenase family.</text>
</comment>
<dbReference type="InterPro" id="IPR036291">
    <property type="entry name" value="NAD(P)-bd_dom_sf"/>
</dbReference>
<dbReference type="InterPro" id="IPR015426">
    <property type="entry name" value="Acetylaldehyde_DH_C"/>
</dbReference>
<dbReference type="InterPro" id="IPR003361">
    <property type="entry name" value="Acetaldehyde_dehydrogenase"/>
</dbReference>
<evidence type="ECO:0000256" key="2">
    <source>
        <dbReference type="ARBA" id="ARBA00022797"/>
    </source>
</evidence>
<evidence type="ECO:0000313" key="7">
    <source>
        <dbReference type="Proteomes" id="UP000002318"/>
    </source>
</evidence>
<protein>
    <recommendedName>
        <fullName evidence="4">Acetaldehyde dehydrogenase</fullName>
        <ecNumber evidence="4">1.2.1.10</ecNumber>
    </recommendedName>
    <alternativeName>
        <fullName evidence="4">Acetaldehyde dehydrogenase [acetylating]</fullName>
    </alternativeName>
</protein>
<feature type="active site" description="Acyl-thioester intermediate" evidence="4">
    <location>
        <position position="131"/>
    </location>
</feature>
<gene>
    <name evidence="6" type="ordered locus">Spirs_4176</name>
</gene>
<dbReference type="OrthoDB" id="9783105at2"/>
<dbReference type="Gene3D" id="3.40.50.720">
    <property type="entry name" value="NAD(P)-binding Rossmann-like Domain"/>
    <property type="match status" value="1"/>
</dbReference>
<dbReference type="HAMAP" id="MF_01657">
    <property type="entry name" value="Ac_ald_DH_ac"/>
    <property type="match status" value="1"/>
</dbReference>
<dbReference type="Pfam" id="PF09290">
    <property type="entry name" value="AcetDehyd-dimer"/>
    <property type="match status" value="1"/>
</dbReference>